<dbReference type="Proteomes" id="UP001497472">
    <property type="component" value="Unassembled WGS sequence"/>
</dbReference>
<reference evidence="1 2" key="1">
    <citation type="submission" date="2023-11" db="EMBL/GenBank/DDBJ databases">
        <authorList>
            <person name="Okamura Y."/>
        </authorList>
    </citation>
    <scope>NUCLEOTIDE SEQUENCE [LARGE SCALE GENOMIC DNA]</scope>
</reference>
<name>A0AAV1JX35_9NEOP</name>
<dbReference type="AlphaFoldDB" id="A0AAV1JX35"/>
<dbReference type="EMBL" id="CAVLEF010000215">
    <property type="protein sequence ID" value="CAK1553204.1"/>
    <property type="molecule type" value="Genomic_DNA"/>
</dbReference>
<evidence type="ECO:0000313" key="2">
    <source>
        <dbReference type="Proteomes" id="UP001497472"/>
    </source>
</evidence>
<sequence>MSTSKELTLKLSQAILVIQQGLQERFEDITTSKNHLVATFLDPRFKMNVFTNQLQKEKVKQYVLIDSIIMSCEETSDDSPSSSPTLAKRMRTEEKSLNQTIHSTFIDCFEELIAEKSTASGNTSTEKNAVSTEMDLFFKY</sequence>
<organism evidence="1 2">
    <name type="scientific">Leptosia nina</name>
    <dbReference type="NCBI Taxonomy" id="320188"/>
    <lineage>
        <taxon>Eukaryota</taxon>
        <taxon>Metazoa</taxon>
        <taxon>Ecdysozoa</taxon>
        <taxon>Arthropoda</taxon>
        <taxon>Hexapoda</taxon>
        <taxon>Insecta</taxon>
        <taxon>Pterygota</taxon>
        <taxon>Neoptera</taxon>
        <taxon>Endopterygota</taxon>
        <taxon>Lepidoptera</taxon>
        <taxon>Glossata</taxon>
        <taxon>Ditrysia</taxon>
        <taxon>Papilionoidea</taxon>
        <taxon>Pieridae</taxon>
        <taxon>Pierinae</taxon>
        <taxon>Leptosia</taxon>
    </lineage>
</organism>
<proteinExistence type="predicted"/>
<accession>A0AAV1JX35</accession>
<gene>
    <name evidence="1" type="ORF">LNINA_LOCUS12217</name>
</gene>
<comment type="caution">
    <text evidence="1">The sequence shown here is derived from an EMBL/GenBank/DDBJ whole genome shotgun (WGS) entry which is preliminary data.</text>
</comment>
<evidence type="ECO:0000313" key="1">
    <source>
        <dbReference type="EMBL" id="CAK1553204.1"/>
    </source>
</evidence>
<keyword evidence="2" id="KW-1185">Reference proteome</keyword>
<protein>
    <submittedName>
        <fullName evidence="1">Uncharacterized protein</fullName>
    </submittedName>
</protein>